<reference evidence="2" key="1">
    <citation type="journal article" date="2007" name="Mol. Biosyst.">
        <title>The tallysomycin biosynthetic gene cluster from Streptoalloteichus hindustanus E465-94 ATCC 31158 unveiling new insights into the biosynthesis of the bleomycin family of antitumor antibiotics.</title>
        <authorList>
            <person name="Tao M."/>
            <person name="Wang L."/>
            <person name="Wendt-Pienkowski E."/>
            <person name="George N.P."/>
            <person name="Galm U."/>
            <person name="Zhang G."/>
            <person name="Coughlin J.M."/>
            <person name="Shen B."/>
        </authorList>
    </citation>
    <scope>NUCLEOTIDE SEQUENCE</scope>
    <source>
        <strain evidence="2">ATCC 31158</strain>
    </source>
</reference>
<dbReference type="Gene3D" id="2.60.120.330">
    <property type="entry name" value="B-lactam Antibiotic, Isopenicillin N Synthase, Chain"/>
    <property type="match status" value="1"/>
</dbReference>
<gene>
    <name evidence="2" type="primary">tlmF</name>
</gene>
<dbReference type="PANTHER" id="PTHR12366">
    <property type="entry name" value="ASPARTYL/ASPARAGINYL BETA-HYDROXYLASE"/>
    <property type="match status" value="1"/>
</dbReference>
<dbReference type="EMBL" id="EF032505">
    <property type="protein sequence ID" value="ABL74943.1"/>
    <property type="molecule type" value="Genomic_DNA"/>
</dbReference>
<dbReference type="InterPro" id="IPR027443">
    <property type="entry name" value="IPNS-like_sf"/>
</dbReference>
<sequence>MAERRISSAARDLARLLLGHSSRYRDGRLQDVATEALREDADGRGWVVRVVNASLRARQRLDYAVRLEPRRVLSRLSYPLRGHASGDGPPRSLSLLCPTRGRVDNVRGFLTSVCRTTAAPGRIEALFYVDSDDPDLPAYRELFRRSRWLFGDIGRCALHVGDPVGVPAAWNQLAEAATGDLLMMANDDQLYVDYGWDAALDSRVAELTRLHPDGVLCLYFDAGQYPEGGCDFPILSRAWYETVGYFTPTIFQQWEVERWLFDIADRLGRLHPVPGVLVEHRHYQDYKAPFDATYQRHRMTREKSFSDHALFLRTEKLREAEVRKLQAVIDRGGAVASPAGEGTSALSGQALPEAALSEEALSKKALPEEVLPVARRHYAGLVDDLHAAGQTEQAVACAELAVSQGVWAHPLHRPAVYRPDLPLREYDPGTFWFDAYLAENHAKLLAELDRFTGTVRLDTVDTVDAAGSSARVGTARQQWDRLVLFADGEWTAAAARSLPVTMTVLSAIPEATLLPDSSVELALLPSGGRVAARCGRSNTALRVEFGLQVGEGVGTRIGGRPVPWPRGRCLVFDDGWEREVWNESASAHVVLSFTVPHPDLDPAALRRAGRQSTVSVSDVSISDNGAVSPKPGA</sequence>
<dbReference type="PANTHER" id="PTHR12366:SF32">
    <property type="entry name" value="ASPARTATE BETA-HYDROXYLASE ISOFORM X1"/>
    <property type="match status" value="1"/>
</dbReference>
<dbReference type="AlphaFoldDB" id="A4KUB5"/>
<evidence type="ECO:0000259" key="1">
    <source>
        <dbReference type="Pfam" id="PF05118"/>
    </source>
</evidence>
<dbReference type="InterPro" id="IPR007803">
    <property type="entry name" value="Asp/Arg/Pro-Hydrxlase"/>
</dbReference>
<dbReference type="InterPro" id="IPR029044">
    <property type="entry name" value="Nucleotide-diphossugar_trans"/>
</dbReference>
<dbReference type="CDD" id="cd00761">
    <property type="entry name" value="Glyco_tranf_GTA_type"/>
    <property type="match status" value="1"/>
</dbReference>
<dbReference type="InterPro" id="IPR039038">
    <property type="entry name" value="ASPH"/>
</dbReference>
<organism evidence="2">
    <name type="scientific">Streptoalloteichus hindustanus</name>
    <dbReference type="NCBI Taxonomy" id="2017"/>
    <lineage>
        <taxon>Bacteria</taxon>
        <taxon>Bacillati</taxon>
        <taxon>Actinomycetota</taxon>
        <taxon>Actinomycetes</taxon>
        <taxon>Pseudonocardiales</taxon>
        <taxon>Pseudonocardiaceae</taxon>
        <taxon>Streptoalloteichus</taxon>
    </lineage>
</organism>
<dbReference type="SUPFAM" id="SSF51197">
    <property type="entry name" value="Clavaminate synthase-like"/>
    <property type="match status" value="1"/>
</dbReference>
<protein>
    <submittedName>
        <fullName evidence="2">TlmF</fullName>
    </submittedName>
</protein>
<dbReference type="SUPFAM" id="SSF53448">
    <property type="entry name" value="Nucleotide-diphospho-sugar transferases"/>
    <property type="match status" value="1"/>
</dbReference>
<dbReference type="GO" id="GO:0062101">
    <property type="term" value="F:peptidyl-aspartic acid 3-dioxygenase activity"/>
    <property type="evidence" value="ECO:0007669"/>
    <property type="project" value="InterPro"/>
</dbReference>
<dbReference type="Pfam" id="PF05118">
    <property type="entry name" value="Asp_Arg_Hydrox"/>
    <property type="match status" value="1"/>
</dbReference>
<evidence type="ECO:0000313" key="2">
    <source>
        <dbReference type="EMBL" id="ABL74943.1"/>
    </source>
</evidence>
<feature type="domain" description="Aspartyl/asparaginy/proline hydroxylase" evidence="1">
    <location>
        <begin position="470"/>
        <end position="598"/>
    </location>
</feature>
<accession>A4KUB5</accession>
<proteinExistence type="predicted"/>
<name>A4KUB5_STRHI</name>